<dbReference type="CDD" id="cd01109">
    <property type="entry name" value="HTH_YyaN"/>
    <property type="match status" value="1"/>
</dbReference>
<dbReference type="GO" id="GO:0003677">
    <property type="term" value="F:DNA binding"/>
    <property type="evidence" value="ECO:0007669"/>
    <property type="project" value="UniProtKB-KW"/>
</dbReference>
<keyword evidence="1" id="KW-0238">DNA-binding</keyword>
<dbReference type="KEGG" id="vie:OL234_08860"/>
<dbReference type="RefSeq" id="WP_275468867.1">
    <property type="nucleotide sequence ID" value="NZ_CP110232.1"/>
</dbReference>
<dbReference type="Pfam" id="PF13411">
    <property type="entry name" value="MerR_1"/>
    <property type="match status" value="1"/>
</dbReference>
<evidence type="ECO:0000259" key="3">
    <source>
        <dbReference type="PROSITE" id="PS50937"/>
    </source>
</evidence>
<dbReference type="PANTHER" id="PTHR30204">
    <property type="entry name" value="REDOX-CYCLING DRUG-SENSING TRANSCRIPTIONAL ACTIVATOR SOXR"/>
    <property type="match status" value="1"/>
</dbReference>
<evidence type="ECO:0000313" key="4">
    <source>
        <dbReference type="EMBL" id="WEG73065.1"/>
    </source>
</evidence>
<name>A0AAF0I733_9ENTE</name>
<evidence type="ECO:0000256" key="1">
    <source>
        <dbReference type="ARBA" id="ARBA00023125"/>
    </source>
</evidence>
<dbReference type="SUPFAM" id="SSF46955">
    <property type="entry name" value="Putative DNA-binding domain"/>
    <property type="match status" value="1"/>
</dbReference>
<dbReference type="GO" id="GO:0003700">
    <property type="term" value="F:DNA-binding transcription factor activity"/>
    <property type="evidence" value="ECO:0007669"/>
    <property type="project" value="InterPro"/>
</dbReference>
<dbReference type="AlphaFoldDB" id="A0AAF0I733"/>
<dbReference type="Gene3D" id="1.10.1660.10">
    <property type="match status" value="1"/>
</dbReference>
<dbReference type="InterPro" id="IPR000551">
    <property type="entry name" value="MerR-type_HTH_dom"/>
</dbReference>
<proteinExistence type="predicted"/>
<organism evidence="4 5">
    <name type="scientific">Vagococcus intermedius</name>
    <dbReference type="NCBI Taxonomy" id="2991418"/>
    <lineage>
        <taxon>Bacteria</taxon>
        <taxon>Bacillati</taxon>
        <taxon>Bacillota</taxon>
        <taxon>Bacilli</taxon>
        <taxon>Lactobacillales</taxon>
        <taxon>Enterococcaceae</taxon>
        <taxon>Vagococcus</taxon>
    </lineage>
</organism>
<dbReference type="InterPro" id="IPR009061">
    <property type="entry name" value="DNA-bd_dom_put_sf"/>
</dbReference>
<sequence length="145" mass="16808">MNIKEAALLFDLTVDTLRYYEKIGVVPPVKRSQSGYRMYRTKDLNWLYLVKNLRKAGLSINSLVEFCRLSQLGSTEEVELMQKQILADQLTDLETKLADMERAKALLTYKLATYDQHIAKFKTGELTDDTIEPLWEQVDQDTREA</sequence>
<feature type="coiled-coil region" evidence="2">
    <location>
        <begin position="83"/>
        <end position="110"/>
    </location>
</feature>
<feature type="domain" description="HTH merR-type" evidence="3">
    <location>
        <begin position="1"/>
        <end position="69"/>
    </location>
</feature>
<gene>
    <name evidence="4" type="ORF">OL234_08860</name>
</gene>
<dbReference type="SMART" id="SM00422">
    <property type="entry name" value="HTH_MERR"/>
    <property type="match status" value="1"/>
</dbReference>
<protein>
    <submittedName>
        <fullName evidence="4">MerR family transcriptional regulator</fullName>
    </submittedName>
</protein>
<accession>A0AAF0I733</accession>
<dbReference type="PROSITE" id="PS50937">
    <property type="entry name" value="HTH_MERR_2"/>
    <property type="match status" value="1"/>
</dbReference>
<dbReference type="EMBL" id="CP110232">
    <property type="protein sequence ID" value="WEG73065.1"/>
    <property type="molecule type" value="Genomic_DNA"/>
</dbReference>
<reference evidence="4" key="1">
    <citation type="submission" date="2022-10" db="EMBL/GenBank/DDBJ databases">
        <title>Vagococcus sp. isolated from poultry meat.</title>
        <authorList>
            <person name="Johansson P."/>
            <person name="Bjorkroth J."/>
        </authorList>
    </citation>
    <scope>NUCLEOTIDE SEQUENCE</scope>
    <source>
        <strain evidence="4">STAA11</strain>
    </source>
</reference>
<evidence type="ECO:0000313" key="5">
    <source>
        <dbReference type="Proteomes" id="UP001179647"/>
    </source>
</evidence>
<keyword evidence="2" id="KW-0175">Coiled coil</keyword>
<dbReference type="PANTHER" id="PTHR30204:SF98">
    <property type="entry name" value="HTH-TYPE TRANSCRIPTIONAL REGULATOR ADHR"/>
    <property type="match status" value="1"/>
</dbReference>
<evidence type="ECO:0000256" key="2">
    <source>
        <dbReference type="SAM" id="Coils"/>
    </source>
</evidence>
<keyword evidence="5" id="KW-1185">Reference proteome</keyword>
<dbReference type="Proteomes" id="UP001179647">
    <property type="component" value="Chromosome"/>
</dbReference>
<dbReference type="InterPro" id="IPR047057">
    <property type="entry name" value="MerR_fam"/>
</dbReference>